<dbReference type="Pfam" id="PF04539">
    <property type="entry name" value="Sigma70_r3"/>
    <property type="match status" value="1"/>
</dbReference>
<dbReference type="GO" id="GO:0016987">
    <property type="term" value="F:sigma factor activity"/>
    <property type="evidence" value="ECO:0007669"/>
    <property type="project" value="UniProtKB-KW"/>
</dbReference>
<evidence type="ECO:0000256" key="1">
    <source>
        <dbReference type="ARBA" id="ARBA00023015"/>
    </source>
</evidence>
<gene>
    <name evidence="8" type="ORF">DQG23_40510</name>
</gene>
<dbReference type="InterPro" id="IPR013324">
    <property type="entry name" value="RNA_pol_sigma_r3/r4-like"/>
</dbReference>
<dbReference type="GO" id="GO:0003677">
    <property type="term" value="F:DNA binding"/>
    <property type="evidence" value="ECO:0007669"/>
    <property type="project" value="UniProtKB-KW"/>
</dbReference>
<dbReference type="Proteomes" id="UP000250369">
    <property type="component" value="Unassembled WGS sequence"/>
</dbReference>
<keyword evidence="4" id="KW-0804">Transcription</keyword>
<comment type="caution">
    <text evidence="8">The sequence shown here is derived from an EMBL/GenBank/DDBJ whole genome shotgun (WGS) entry which is preliminary data.</text>
</comment>
<dbReference type="Gene3D" id="1.20.140.160">
    <property type="match status" value="1"/>
</dbReference>
<dbReference type="NCBIfam" id="TIGR02937">
    <property type="entry name" value="sigma70-ECF"/>
    <property type="match status" value="1"/>
</dbReference>
<evidence type="ECO:0000256" key="4">
    <source>
        <dbReference type="ARBA" id="ARBA00023163"/>
    </source>
</evidence>
<feature type="domain" description="RNA polymerase sigma-70 region 4" evidence="7">
    <location>
        <begin position="200"/>
        <end position="249"/>
    </location>
</feature>
<name>A0A329LM45_9BACL</name>
<dbReference type="GO" id="GO:0006352">
    <property type="term" value="P:DNA-templated transcription initiation"/>
    <property type="evidence" value="ECO:0007669"/>
    <property type="project" value="InterPro"/>
</dbReference>
<dbReference type="InterPro" id="IPR013325">
    <property type="entry name" value="RNA_pol_sigma_r2"/>
</dbReference>
<evidence type="ECO:0000259" key="5">
    <source>
        <dbReference type="Pfam" id="PF04539"/>
    </source>
</evidence>
<reference evidence="8 9" key="1">
    <citation type="journal article" date="2009" name="Int. J. Syst. Evol. Microbiol.">
        <title>Paenibacillus contaminans sp. nov., isolated from a contaminated laboratory plate.</title>
        <authorList>
            <person name="Chou J.H."/>
            <person name="Lee J.H."/>
            <person name="Lin M.C."/>
            <person name="Chang P.S."/>
            <person name="Arun A.B."/>
            <person name="Young C.C."/>
            <person name="Chen W.M."/>
        </authorList>
    </citation>
    <scope>NUCLEOTIDE SEQUENCE [LARGE SCALE GENOMIC DNA]</scope>
    <source>
        <strain evidence="8 9">CKOBP-6</strain>
    </source>
</reference>
<dbReference type="CDD" id="cd06171">
    <property type="entry name" value="Sigma70_r4"/>
    <property type="match status" value="1"/>
</dbReference>
<evidence type="ECO:0000313" key="8">
    <source>
        <dbReference type="EMBL" id="RAV08809.1"/>
    </source>
</evidence>
<dbReference type="InterPro" id="IPR007627">
    <property type="entry name" value="RNA_pol_sigma70_r2"/>
</dbReference>
<keyword evidence="3" id="KW-0238">DNA-binding</keyword>
<dbReference type="Gene3D" id="1.10.1740.10">
    <property type="match status" value="1"/>
</dbReference>
<dbReference type="SUPFAM" id="SSF88659">
    <property type="entry name" value="Sigma3 and sigma4 domains of RNA polymerase sigma factors"/>
    <property type="match status" value="2"/>
</dbReference>
<protein>
    <submittedName>
        <fullName evidence="8">RNA polymerase subunit sigma-70</fullName>
    </submittedName>
</protein>
<proteinExistence type="predicted"/>
<feature type="domain" description="RNA polymerase sigma-70 region 3" evidence="5">
    <location>
        <begin position="112"/>
        <end position="185"/>
    </location>
</feature>
<dbReference type="AlphaFoldDB" id="A0A329LM45"/>
<dbReference type="InterPro" id="IPR014284">
    <property type="entry name" value="RNA_pol_sigma-70_dom"/>
</dbReference>
<evidence type="ECO:0000313" key="9">
    <source>
        <dbReference type="Proteomes" id="UP000250369"/>
    </source>
</evidence>
<dbReference type="OrthoDB" id="9809557at2"/>
<dbReference type="PANTHER" id="PTHR30385">
    <property type="entry name" value="SIGMA FACTOR F FLAGELLAR"/>
    <property type="match status" value="1"/>
</dbReference>
<sequence length="261" mass="29974">MNHNESSKPLYEMYNRMKLYKETDCPEAATALLVYYEPVVRSAAGKMSRNRPDLLEDLYQVGRMSMLKLFKQYDSSMNIPFEGYAMKSLIGHLKNYLRDKSWYIQVPRKIKEKSSLVQRTIDELTIDLERSPNVDEIAAHLDISPEETIEILAGRDYYHYTSLDTPLSNEGESAATIADMIAAPVDDYRQVEIRMALQDAMDCLKEEEKRVLSLIYDEGQPQRLVAEQLGVTQMSVSRIQRRAIHKLKQVLSEPPSGEQSS</sequence>
<dbReference type="Pfam" id="PF04542">
    <property type="entry name" value="Sigma70_r2"/>
    <property type="match status" value="1"/>
</dbReference>
<dbReference type="EMBL" id="QMFB01000055">
    <property type="protein sequence ID" value="RAV08809.1"/>
    <property type="molecule type" value="Genomic_DNA"/>
</dbReference>
<keyword evidence="1" id="KW-0805">Transcription regulation</keyword>
<dbReference type="PANTHER" id="PTHR30385:SF4">
    <property type="entry name" value="RNA POLYMERASE SIGMA-E FACTOR"/>
    <property type="match status" value="1"/>
</dbReference>
<dbReference type="RefSeq" id="WP_113036736.1">
    <property type="nucleotide sequence ID" value="NZ_QMFB01000055.1"/>
</dbReference>
<dbReference type="InterPro" id="IPR007630">
    <property type="entry name" value="RNA_pol_sigma70_r4"/>
</dbReference>
<keyword evidence="9" id="KW-1185">Reference proteome</keyword>
<evidence type="ECO:0000259" key="7">
    <source>
        <dbReference type="Pfam" id="PF04545"/>
    </source>
</evidence>
<keyword evidence="2" id="KW-0731">Sigma factor</keyword>
<accession>A0A329LM45</accession>
<feature type="domain" description="RNA polymerase sigma-70 region 2" evidence="6">
    <location>
        <begin position="35"/>
        <end position="102"/>
    </location>
</feature>
<dbReference type="SUPFAM" id="SSF88946">
    <property type="entry name" value="Sigma2 domain of RNA polymerase sigma factors"/>
    <property type="match status" value="1"/>
</dbReference>
<evidence type="ECO:0000259" key="6">
    <source>
        <dbReference type="Pfam" id="PF04542"/>
    </source>
</evidence>
<evidence type="ECO:0000256" key="3">
    <source>
        <dbReference type="ARBA" id="ARBA00023125"/>
    </source>
</evidence>
<dbReference type="Pfam" id="PF04545">
    <property type="entry name" value="Sigma70_r4"/>
    <property type="match status" value="1"/>
</dbReference>
<evidence type="ECO:0000256" key="2">
    <source>
        <dbReference type="ARBA" id="ARBA00023082"/>
    </source>
</evidence>
<dbReference type="InterPro" id="IPR007624">
    <property type="entry name" value="RNA_pol_sigma70_r3"/>
</dbReference>
<organism evidence="8 9">
    <name type="scientific">Paenibacillus contaminans</name>
    <dbReference type="NCBI Taxonomy" id="450362"/>
    <lineage>
        <taxon>Bacteria</taxon>
        <taxon>Bacillati</taxon>
        <taxon>Bacillota</taxon>
        <taxon>Bacilli</taxon>
        <taxon>Bacillales</taxon>
        <taxon>Paenibacillaceae</taxon>
        <taxon>Paenibacillus</taxon>
    </lineage>
</organism>